<name>A0AAD7XLW1_9STRA</name>
<dbReference type="InterPro" id="IPR016163">
    <property type="entry name" value="Ald_DH_C"/>
</dbReference>
<sequence length="836" mass="92309">MIRADYSEAQTVETVVSWRSVVLERFRVAPPAVIRPDSGLNMLQESARYLRLNVHEASEAPYRQRFTTLEADGDNWKPVMYVYVFRDATENAHRFVLERAEEPHRSRVRCERDRKPQARDITTWHPPRSSAPDSFWAYPERLPGTSEYAVDWTSAPDRYAITRATRPAAAWLRCFRFFAYPARKFHVLEREWPPGSPLTRGYRLVANHTCPTDPPWRCLFAFYAFATNVPCTNRYTVQAAADDDGYARIRVGMTPSHRDDWQHHRDDVFYAHDIPVPGAARFFVQYRMRDGSNAEWEQNRIAIDEAGGGLWVDKFAFYAFPAPFVQLDDAPPPPPAPVEEEEDVWPCEDVTSPIYDATGARTRIGRLAVMDGDWALKALESAVGAFDAGQGEWPQMSLAERAAAVEAYLAALVARRDEIVEVLVWEICKTSADAAKEFDRTVEFARDVLQALRTAKNEEFADWTVVDGVRARVRRGPVGVCLMLAPFNYPLNEMYAMMIPALLMGNVVVLKLPAIGALAHVLSIDAIRATLPKGVVNFVSGSGRVTLSPVMNTGRVDALGFIGGRRGADALIAAHPHPHRLRVFSQLEGKNMGIVLPDADLDNAVAEIVKGALSFNGQRCTAIKLIMVHEDVADPLTAKLADAIEALKRGLPWDEGVKITPLPETAKPAYLAEVVDDATTKGARIVNPTGADVAGGLFSPAVVADVDATMRLFHEEQFGPVVPIATFSTLDDVVAAAKASWSGQQAAIFTSDAGRAAPLVDALATIVGRVNFNMQCSRGPDVFPFSGRRSSAMGTMSSYEAIRAFSVETLVATRDAERDIASGLDVHSRFLANLQH</sequence>
<evidence type="ECO:0000313" key="7">
    <source>
        <dbReference type="Proteomes" id="UP001230188"/>
    </source>
</evidence>
<evidence type="ECO:0000256" key="1">
    <source>
        <dbReference type="ARBA" id="ARBA00013051"/>
    </source>
</evidence>
<evidence type="ECO:0000256" key="4">
    <source>
        <dbReference type="ARBA" id="ARBA00030806"/>
    </source>
</evidence>
<dbReference type="Gene3D" id="3.40.605.10">
    <property type="entry name" value="Aldehyde Dehydrogenase, Chain A, domain 1"/>
    <property type="match status" value="1"/>
</dbReference>
<dbReference type="PANTHER" id="PTHR43353">
    <property type="entry name" value="SUCCINATE-SEMIALDEHYDE DEHYDROGENASE, MITOCHONDRIAL"/>
    <property type="match status" value="1"/>
</dbReference>
<keyword evidence="3" id="KW-0560">Oxidoreductase</keyword>
<accession>A0AAD7XLW1</accession>
<comment type="caution">
    <text evidence="6">The sequence shown here is derived from an EMBL/GenBank/DDBJ whole genome shotgun (WGS) entry which is preliminary data.</text>
</comment>
<gene>
    <name evidence="6" type="ORF">CTAYLR_006660</name>
</gene>
<dbReference type="InterPro" id="IPR016162">
    <property type="entry name" value="Ald_DH_N"/>
</dbReference>
<dbReference type="SUPFAM" id="SSF53720">
    <property type="entry name" value="ALDH-like"/>
    <property type="match status" value="1"/>
</dbReference>
<keyword evidence="7" id="KW-1185">Reference proteome</keyword>
<evidence type="ECO:0000256" key="3">
    <source>
        <dbReference type="ARBA" id="ARBA00023002"/>
    </source>
</evidence>
<dbReference type="EC" id="1.2.1.24" evidence="1"/>
<dbReference type="InterPro" id="IPR016161">
    <property type="entry name" value="Ald_DH/histidinol_DH"/>
</dbReference>
<proteinExistence type="predicted"/>
<evidence type="ECO:0000256" key="2">
    <source>
        <dbReference type="ARBA" id="ARBA00019842"/>
    </source>
</evidence>
<organism evidence="6 7">
    <name type="scientific">Chrysophaeum taylorii</name>
    <dbReference type="NCBI Taxonomy" id="2483200"/>
    <lineage>
        <taxon>Eukaryota</taxon>
        <taxon>Sar</taxon>
        <taxon>Stramenopiles</taxon>
        <taxon>Ochrophyta</taxon>
        <taxon>Pelagophyceae</taxon>
        <taxon>Pelagomonadales</taxon>
        <taxon>Pelagomonadaceae</taxon>
        <taxon>Chrysophaeum</taxon>
    </lineage>
</organism>
<dbReference type="Gene3D" id="3.40.309.10">
    <property type="entry name" value="Aldehyde Dehydrogenase, Chain A, domain 2"/>
    <property type="match status" value="1"/>
</dbReference>
<protein>
    <recommendedName>
        <fullName evidence="2">Succinate-semialdehyde dehydrogenase, mitochondrial</fullName>
        <ecNumber evidence="1">1.2.1.24</ecNumber>
    </recommendedName>
    <alternativeName>
        <fullName evidence="4">NAD(+)-dependent succinic semialdehyde dehydrogenase</fullName>
    </alternativeName>
</protein>
<feature type="domain" description="Aldehyde dehydrogenase" evidence="5">
    <location>
        <begin position="363"/>
        <end position="806"/>
    </location>
</feature>
<evidence type="ECO:0000259" key="5">
    <source>
        <dbReference type="Pfam" id="PF00171"/>
    </source>
</evidence>
<dbReference type="PROSITE" id="PS00070">
    <property type="entry name" value="ALDEHYDE_DEHYDR_CYS"/>
    <property type="match status" value="1"/>
</dbReference>
<dbReference type="InterPro" id="IPR015590">
    <property type="entry name" value="Aldehyde_DH_dom"/>
</dbReference>
<dbReference type="GO" id="GO:0004777">
    <property type="term" value="F:succinate-semialdehyde dehydrogenase (NAD+) activity"/>
    <property type="evidence" value="ECO:0007669"/>
    <property type="project" value="UniProtKB-EC"/>
</dbReference>
<evidence type="ECO:0000313" key="6">
    <source>
        <dbReference type="EMBL" id="KAJ8603089.1"/>
    </source>
</evidence>
<dbReference type="AlphaFoldDB" id="A0AAD7XLW1"/>
<reference evidence="6" key="1">
    <citation type="submission" date="2023-01" db="EMBL/GenBank/DDBJ databases">
        <title>Metagenome sequencing of chrysophaentin producing Chrysophaeum taylorii.</title>
        <authorList>
            <person name="Davison J."/>
            <person name="Bewley C."/>
        </authorList>
    </citation>
    <scope>NUCLEOTIDE SEQUENCE</scope>
    <source>
        <strain evidence="6">NIES-1699</strain>
    </source>
</reference>
<dbReference type="PANTHER" id="PTHR43353:SF5">
    <property type="entry name" value="SUCCINATE-SEMIALDEHYDE DEHYDROGENASE, MITOCHONDRIAL"/>
    <property type="match status" value="1"/>
</dbReference>
<dbReference type="InterPro" id="IPR050740">
    <property type="entry name" value="Aldehyde_DH_Superfamily"/>
</dbReference>
<dbReference type="Proteomes" id="UP001230188">
    <property type="component" value="Unassembled WGS sequence"/>
</dbReference>
<dbReference type="InterPro" id="IPR016160">
    <property type="entry name" value="Ald_DH_CS_CYS"/>
</dbReference>
<dbReference type="EMBL" id="JAQMWT010000361">
    <property type="protein sequence ID" value="KAJ8603089.1"/>
    <property type="molecule type" value="Genomic_DNA"/>
</dbReference>
<dbReference type="Pfam" id="PF00171">
    <property type="entry name" value="Aldedh"/>
    <property type="match status" value="1"/>
</dbReference>